<dbReference type="Proteomes" id="UP000756346">
    <property type="component" value="Unassembled WGS sequence"/>
</dbReference>
<sequence>MQPPPLFQQSSQQPPHAQPPQQPPPHAQLSPQSQSLQQSQQPQPSQSSQSSQQSQLYQQPQQPQLYQQAQPAQQAQQAQQHTPEQVHSQIQIPPSVDLGQPGSSSGYFLGEIDPLGYVQQASSAAMSSRRSGFIGDIESKRHAQVLQKCQEILDTQVHKGRLTEQHQQELAEELRKVGGKIADLELMMVKQGTRIINAIQKLGEHNHEM</sequence>
<reference evidence="2" key="1">
    <citation type="journal article" date="2021" name="Nat. Commun.">
        <title>Genetic determinants of endophytism in the Arabidopsis root mycobiome.</title>
        <authorList>
            <person name="Mesny F."/>
            <person name="Miyauchi S."/>
            <person name="Thiergart T."/>
            <person name="Pickel B."/>
            <person name="Atanasova L."/>
            <person name="Karlsson M."/>
            <person name="Huettel B."/>
            <person name="Barry K.W."/>
            <person name="Haridas S."/>
            <person name="Chen C."/>
            <person name="Bauer D."/>
            <person name="Andreopoulos W."/>
            <person name="Pangilinan J."/>
            <person name="LaButti K."/>
            <person name="Riley R."/>
            <person name="Lipzen A."/>
            <person name="Clum A."/>
            <person name="Drula E."/>
            <person name="Henrissat B."/>
            <person name="Kohler A."/>
            <person name="Grigoriev I.V."/>
            <person name="Martin F.M."/>
            <person name="Hacquard S."/>
        </authorList>
    </citation>
    <scope>NUCLEOTIDE SEQUENCE</scope>
    <source>
        <strain evidence="2">MPI-CAGE-CH-0230</strain>
    </source>
</reference>
<feature type="compositionally biased region" description="Polar residues" evidence="1">
    <location>
        <begin position="81"/>
        <end position="92"/>
    </location>
</feature>
<proteinExistence type="predicted"/>
<evidence type="ECO:0000313" key="3">
    <source>
        <dbReference type="Proteomes" id="UP000756346"/>
    </source>
</evidence>
<dbReference type="RefSeq" id="XP_046013409.1">
    <property type="nucleotide sequence ID" value="XM_046156600.1"/>
</dbReference>
<dbReference type="GeneID" id="70186146"/>
<organism evidence="2 3">
    <name type="scientific">Microdochium trichocladiopsis</name>
    <dbReference type="NCBI Taxonomy" id="1682393"/>
    <lineage>
        <taxon>Eukaryota</taxon>
        <taxon>Fungi</taxon>
        <taxon>Dikarya</taxon>
        <taxon>Ascomycota</taxon>
        <taxon>Pezizomycotina</taxon>
        <taxon>Sordariomycetes</taxon>
        <taxon>Xylariomycetidae</taxon>
        <taxon>Xylariales</taxon>
        <taxon>Microdochiaceae</taxon>
        <taxon>Microdochium</taxon>
    </lineage>
</organism>
<protein>
    <submittedName>
        <fullName evidence="2">Uncharacterized protein</fullName>
    </submittedName>
</protein>
<feature type="region of interest" description="Disordered" evidence="1">
    <location>
        <begin position="1"/>
        <end position="107"/>
    </location>
</feature>
<dbReference type="AlphaFoldDB" id="A0A9P9BUS0"/>
<dbReference type="EMBL" id="JAGTJQ010000004">
    <property type="protein sequence ID" value="KAH7032577.1"/>
    <property type="molecule type" value="Genomic_DNA"/>
</dbReference>
<gene>
    <name evidence="2" type="ORF">B0I36DRAFT_347766</name>
</gene>
<comment type="caution">
    <text evidence="2">The sequence shown here is derived from an EMBL/GenBank/DDBJ whole genome shotgun (WGS) entry which is preliminary data.</text>
</comment>
<accession>A0A9P9BUS0</accession>
<feature type="compositionally biased region" description="Pro residues" evidence="1">
    <location>
        <begin position="16"/>
        <end position="26"/>
    </location>
</feature>
<keyword evidence="3" id="KW-1185">Reference proteome</keyword>
<feature type="compositionally biased region" description="Low complexity" evidence="1">
    <location>
        <begin position="27"/>
        <end position="80"/>
    </location>
</feature>
<name>A0A9P9BUS0_9PEZI</name>
<evidence type="ECO:0000256" key="1">
    <source>
        <dbReference type="SAM" id="MobiDB-lite"/>
    </source>
</evidence>
<evidence type="ECO:0000313" key="2">
    <source>
        <dbReference type="EMBL" id="KAH7032577.1"/>
    </source>
</evidence>